<keyword evidence="1 6" id="KW-0285">Flavoprotein</keyword>
<evidence type="ECO:0000259" key="7">
    <source>
        <dbReference type="Pfam" id="PF02525"/>
    </source>
</evidence>
<proteinExistence type="inferred from homology"/>
<evidence type="ECO:0000256" key="1">
    <source>
        <dbReference type="ARBA" id="ARBA00022630"/>
    </source>
</evidence>
<dbReference type="EC" id="1.7.1.17" evidence="6"/>
<comment type="similarity">
    <text evidence="6">Belongs to the azoreductase type 1 family.</text>
</comment>
<dbReference type="AlphaFoldDB" id="A0A1H4IHR1"/>
<dbReference type="Pfam" id="PF02525">
    <property type="entry name" value="Flavodoxin_2"/>
    <property type="match status" value="1"/>
</dbReference>
<gene>
    <name evidence="6" type="primary">azoR</name>
    <name evidence="8" type="ORF">SAMN04490239_0667</name>
</gene>
<comment type="cofactor">
    <cofactor evidence="6">
        <name>FMN</name>
        <dbReference type="ChEBI" id="CHEBI:58210"/>
    </cofactor>
    <text evidence="6">Binds 1 FMN per subunit.</text>
</comment>
<dbReference type="Proteomes" id="UP000183561">
    <property type="component" value="Unassembled WGS sequence"/>
</dbReference>
<dbReference type="EMBL" id="FNSV01000004">
    <property type="protein sequence ID" value="SEB33176.1"/>
    <property type="molecule type" value="Genomic_DNA"/>
</dbReference>
<evidence type="ECO:0000256" key="3">
    <source>
        <dbReference type="ARBA" id="ARBA00023002"/>
    </source>
</evidence>
<feature type="binding site" evidence="6">
    <location>
        <begin position="16"/>
        <end position="18"/>
    </location>
    <ligand>
        <name>FMN</name>
        <dbReference type="ChEBI" id="CHEBI:58210"/>
    </ligand>
</feature>
<dbReference type="HAMAP" id="MF_01216">
    <property type="entry name" value="Azoreductase_type1"/>
    <property type="match status" value="1"/>
</dbReference>
<dbReference type="PANTHER" id="PTHR43741:SF4">
    <property type="entry name" value="FMN-DEPENDENT NADH:QUINONE OXIDOREDUCTASE"/>
    <property type="match status" value="1"/>
</dbReference>
<keyword evidence="9" id="KW-1185">Reference proteome</keyword>
<evidence type="ECO:0000256" key="2">
    <source>
        <dbReference type="ARBA" id="ARBA00022643"/>
    </source>
</evidence>
<dbReference type="OrthoDB" id="9805013at2"/>
<dbReference type="PANTHER" id="PTHR43741">
    <property type="entry name" value="FMN-DEPENDENT NADH-AZOREDUCTASE 1"/>
    <property type="match status" value="1"/>
</dbReference>
<feature type="domain" description="Flavodoxin-like fold" evidence="7">
    <location>
        <begin position="4"/>
        <end position="179"/>
    </location>
</feature>
<comment type="subunit">
    <text evidence="6">Homodimer.</text>
</comment>
<dbReference type="GO" id="GO:0016655">
    <property type="term" value="F:oxidoreductase activity, acting on NAD(P)H, quinone or similar compound as acceptor"/>
    <property type="evidence" value="ECO:0007669"/>
    <property type="project" value="InterPro"/>
</dbReference>
<evidence type="ECO:0000256" key="4">
    <source>
        <dbReference type="ARBA" id="ARBA00023027"/>
    </source>
</evidence>
<comment type="caution">
    <text evidence="6">Lacks conserved residue(s) required for the propagation of feature annotation.</text>
</comment>
<dbReference type="InterPro" id="IPR050104">
    <property type="entry name" value="FMN-dep_NADH:Q_OxRdtase_AzoR1"/>
</dbReference>
<keyword evidence="2 6" id="KW-0288">FMN</keyword>
<evidence type="ECO:0000313" key="9">
    <source>
        <dbReference type="Proteomes" id="UP000183561"/>
    </source>
</evidence>
<comment type="catalytic activity">
    <reaction evidence="5">
        <text>N,N-dimethyl-1,4-phenylenediamine + anthranilate + 2 NAD(+) = 2-(4-dimethylaminophenyl)diazenylbenzoate + 2 NADH + 2 H(+)</text>
        <dbReference type="Rhea" id="RHEA:55872"/>
        <dbReference type="ChEBI" id="CHEBI:15378"/>
        <dbReference type="ChEBI" id="CHEBI:15783"/>
        <dbReference type="ChEBI" id="CHEBI:16567"/>
        <dbReference type="ChEBI" id="CHEBI:57540"/>
        <dbReference type="ChEBI" id="CHEBI:57945"/>
        <dbReference type="ChEBI" id="CHEBI:71579"/>
        <dbReference type="EC" id="1.7.1.17"/>
    </reaction>
    <physiologicalReaction direction="right-to-left" evidence="5">
        <dbReference type="Rhea" id="RHEA:55874"/>
    </physiologicalReaction>
</comment>
<dbReference type="InterPro" id="IPR029039">
    <property type="entry name" value="Flavoprotein-like_sf"/>
</dbReference>
<dbReference type="InterPro" id="IPR003680">
    <property type="entry name" value="Flavodoxin_fold"/>
</dbReference>
<reference evidence="9" key="1">
    <citation type="submission" date="2016-10" db="EMBL/GenBank/DDBJ databases">
        <authorList>
            <person name="Varghese N."/>
            <person name="Submissions S."/>
        </authorList>
    </citation>
    <scope>NUCLEOTIDE SEQUENCE [LARGE SCALE GENOMIC DNA]</scope>
    <source>
        <strain evidence="9">DSM 44498</strain>
    </source>
</reference>
<accession>A0A1H4IHR1</accession>
<dbReference type="InterPro" id="IPR023048">
    <property type="entry name" value="NADH:quinone_OxRdtase_FMN_depd"/>
</dbReference>
<dbReference type="SUPFAM" id="SSF52218">
    <property type="entry name" value="Flavoproteins"/>
    <property type="match status" value="1"/>
</dbReference>
<dbReference type="GO" id="GO:0010181">
    <property type="term" value="F:FMN binding"/>
    <property type="evidence" value="ECO:0007669"/>
    <property type="project" value="UniProtKB-UniRule"/>
</dbReference>
<feature type="binding site" evidence="6">
    <location>
        <position position="10"/>
    </location>
    <ligand>
        <name>FMN</name>
        <dbReference type="ChEBI" id="CHEBI:58210"/>
    </ligand>
</feature>
<keyword evidence="4 6" id="KW-0520">NAD</keyword>
<comment type="catalytic activity">
    <reaction evidence="6">
        <text>2 a quinone + NADH + H(+) = 2 a 1,4-benzosemiquinone + NAD(+)</text>
        <dbReference type="Rhea" id="RHEA:65952"/>
        <dbReference type="ChEBI" id="CHEBI:15378"/>
        <dbReference type="ChEBI" id="CHEBI:57540"/>
        <dbReference type="ChEBI" id="CHEBI:57945"/>
        <dbReference type="ChEBI" id="CHEBI:132124"/>
        <dbReference type="ChEBI" id="CHEBI:134225"/>
    </reaction>
</comment>
<dbReference type="EC" id="1.6.5.-" evidence="6"/>
<dbReference type="GO" id="GO:0016652">
    <property type="term" value="F:oxidoreductase activity, acting on NAD(P)H as acceptor"/>
    <property type="evidence" value="ECO:0007669"/>
    <property type="project" value="UniProtKB-UniRule"/>
</dbReference>
<organism evidence="8 9">
    <name type="scientific">Rhodococcus koreensis</name>
    <dbReference type="NCBI Taxonomy" id="99653"/>
    <lineage>
        <taxon>Bacteria</taxon>
        <taxon>Bacillati</taxon>
        <taxon>Actinomycetota</taxon>
        <taxon>Actinomycetes</taxon>
        <taxon>Mycobacteriales</taxon>
        <taxon>Nocardiaceae</taxon>
        <taxon>Rhodococcus</taxon>
    </lineage>
</organism>
<evidence type="ECO:0000256" key="5">
    <source>
        <dbReference type="ARBA" id="ARBA00048542"/>
    </source>
</evidence>
<keyword evidence="3 6" id="KW-0560">Oxidoreductase</keyword>
<protein>
    <recommendedName>
        <fullName evidence="6">FMN dependent NADH:quinone oxidoreductase</fullName>
        <ecNumber evidence="6">1.6.5.-</ecNumber>
    </recommendedName>
    <alternativeName>
        <fullName evidence="6">Azo-dye reductase</fullName>
    </alternativeName>
    <alternativeName>
        <fullName evidence="6">FMN-dependent NADH-azo compound oxidoreductase</fullName>
    </alternativeName>
    <alternativeName>
        <fullName evidence="6">FMN-dependent NADH-azoreductase</fullName>
        <ecNumber evidence="6">1.7.1.17</ecNumber>
    </alternativeName>
</protein>
<dbReference type="GO" id="GO:0009055">
    <property type="term" value="F:electron transfer activity"/>
    <property type="evidence" value="ECO:0007669"/>
    <property type="project" value="UniProtKB-UniRule"/>
</dbReference>
<comment type="function">
    <text evidence="6">Quinone reductase that provides resistance to thiol-specific stress caused by electrophilic quinones.</text>
</comment>
<name>A0A1H4IHR1_9NOCA</name>
<dbReference type="Gene3D" id="3.40.50.360">
    <property type="match status" value="1"/>
</dbReference>
<evidence type="ECO:0000313" key="8">
    <source>
        <dbReference type="EMBL" id="SEB33176.1"/>
    </source>
</evidence>
<evidence type="ECO:0000256" key="6">
    <source>
        <dbReference type="HAMAP-Rule" id="MF_01216"/>
    </source>
</evidence>
<comment type="function">
    <text evidence="6">Also exhibits azoreductase activity. Catalyzes the reductive cleavage of the azo bond in aromatic azo compounds to the corresponding amines.</text>
</comment>
<sequence length="217" mass="23580">MPQLLHVDSSADLHSSTSRELTARFAAEWSSSGAEYSVVRRDLHTSPLPHIPTNELHWAPRLRTPGRPVPVEADALQRELIEELIGADVVVIGAPMYNWSIPSTLKAGIDYIHVPGITTTFDAVTEPLAGKPVIVVTSRGDQYGPGTPDELIDHQIPPLQQVLGVALGMDVTFVRAELTLASRVPAMASWVDTSQSNKATAQHEVVDLARQFAKHFG</sequence>